<dbReference type="SUPFAM" id="SSF53474">
    <property type="entry name" value="alpha/beta-Hydrolases"/>
    <property type="match status" value="1"/>
</dbReference>
<feature type="transmembrane region" description="Helical" evidence="1">
    <location>
        <begin position="17"/>
        <end position="38"/>
    </location>
</feature>
<evidence type="ECO:0000259" key="2">
    <source>
        <dbReference type="Pfam" id="PF01764"/>
    </source>
</evidence>
<proteinExistence type="predicted"/>
<protein>
    <recommendedName>
        <fullName evidence="2">Fungal lipase-type domain-containing protein</fullName>
    </recommendedName>
</protein>
<keyword evidence="1" id="KW-1133">Transmembrane helix</keyword>
<evidence type="ECO:0000313" key="3">
    <source>
        <dbReference type="EMBL" id="QHT03547.1"/>
    </source>
</evidence>
<name>A0A6C0CH07_9ZZZZ</name>
<dbReference type="Gene3D" id="3.40.50.1820">
    <property type="entry name" value="alpha/beta hydrolase"/>
    <property type="match status" value="1"/>
</dbReference>
<dbReference type="InterPro" id="IPR029058">
    <property type="entry name" value="AB_hydrolase_fold"/>
</dbReference>
<accession>A0A6C0CH07</accession>
<feature type="domain" description="Fungal lipase-type" evidence="2">
    <location>
        <begin position="138"/>
        <end position="283"/>
    </location>
</feature>
<reference evidence="3" key="1">
    <citation type="journal article" date="2020" name="Nature">
        <title>Giant virus diversity and host interactions through global metagenomics.</title>
        <authorList>
            <person name="Schulz F."/>
            <person name="Roux S."/>
            <person name="Paez-Espino D."/>
            <person name="Jungbluth S."/>
            <person name="Walsh D.A."/>
            <person name="Denef V.J."/>
            <person name="McMahon K.D."/>
            <person name="Konstantinidis K.T."/>
            <person name="Eloe-Fadrosh E.A."/>
            <person name="Kyrpides N.C."/>
            <person name="Woyke T."/>
        </authorList>
    </citation>
    <scope>NUCLEOTIDE SEQUENCE</scope>
    <source>
        <strain evidence="3">GVMAG-M-3300021079-18</strain>
    </source>
</reference>
<evidence type="ECO:0000256" key="1">
    <source>
        <dbReference type="SAM" id="Phobius"/>
    </source>
</evidence>
<keyword evidence="1" id="KW-0812">Transmembrane</keyword>
<dbReference type="CDD" id="cd00519">
    <property type="entry name" value="Lipase_3"/>
    <property type="match status" value="1"/>
</dbReference>
<organism evidence="3">
    <name type="scientific">viral metagenome</name>
    <dbReference type="NCBI Taxonomy" id="1070528"/>
    <lineage>
        <taxon>unclassified sequences</taxon>
        <taxon>metagenomes</taxon>
        <taxon>organismal metagenomes</taxon>
    </lineage>
</organism>
<dbReference type="InterPro" id="IPR051218">
    <property type="entry name" value="Sec_MonoDiacylglyc_Lipase"/>
</dbReference>
<dbReference type="Pfam" id="PF01764">
    <property type="entry name" value="Lipase_3"/>
    <property type="match status" value="1"/>
</dbReference>
<dbReference type="EMBL" id="MN739413">
    <property type="protein sequence ID" value="QHT03547.1"/>
    <property type="molecule type" value="Genomic_DNA"/>
</dbReference>
<sequence>MDTGEKTCPKAGVKPSVAAIITIVAVTIAVLIVIYIVYRLYYGFIDKTIAKLTKDVQQSCIEFGPARYRYTLTPPVTNGVYEHEVATALWDIGTAVSLSNCTDMVGIPSPFHQVHKIVSPIDGQMYAYIFSNANMACIGFSGTYSKSQWYADLNIKQVTPTVLLNSLSNHATWSGDPIKVHEGYYKIYSSIQDEIHKWWQENRGGKTNLFITGHSLGGAVSTLCAFDFAAMFRRLGDTTVITHYSMSSPRVGNLAFSRTFDRLSPFSIRVYNTEDIVPSLPPAVWDGLVYQHICAKRGTVAFTKTMSSLAENHIDAYYHLP</sequence>
<dbReference type="AlphaFoldDB" id="A0A6C0CH07"/>
<keyword evidence="1" id="KW-0472">Membrane</keyword>
<dbReference type="PANTHER" id="PTHR45856">
    <property type="entry name" value="ALPHA/BETA-HYDROLASES SUPERFAMILY PROTEIN"/>
    <property type="match status" value="1"/>
</dbReference>
<dbReference type="InterPro" id="IPR002921">
    <property type="entry name" value="Fungal_lipase-type"/>
</dbReference>
<dbReference type="GO" id="GO:0006629">
    <property type="term" value="P:lipid metabolic process"/>
    <property type="evidence" value="ECO:0007669"/>
    <property type="project" value="InterPro"/>
</dbReference>
<dbReference type="PANTHER" id="PTHR45856:SF11">
    <property type="entry name" value="FUNGAL LIPASE-LIKE DOMAIN-CONTAINING PROTEIN"/>
    <property type="match status" value="1"/>
</dbReference>